<dbReference type="Proteomes" id="UP000324479">
    <property type="component" value="Unassembled WGS sequence"/>
</dbReference>
<keyword evidence="3 9" id="KW-0547">Nucleotide-binding</keyword>
<sequence>MDTTHEMLTVTGQAKATLPVGDDLSPITVIGTEPIRQSFGGETLKQAINSRRAPGVSRVVLNPDAHVGYGAPVGCVMVSPTHVYPGPVGVDIKCSMSLLQTDLPAEALHDAAERRKVIKAITKRVPTGAGRGQRHAPKSRRVDGRLGFQVATEGASKAVLKKLGIPKSWAEACEDAFHLGPDGTSDSLAARLQWLGRERDKLDRIESKYRQLGSYGGGNHFGEAEVVRLAGGERERAVAETFGLKDGCVAFLSHCGSRGFGHDLAMTQFRSLKSVFQSRGLAFPAGDPQLVYAHADSAEGQQYLCDMAMGANFATVNHLLINALVLEAFREVFPGIRGELVYFISHNIARQEPIDGAVQWVHRKGATRALPAGHPQLAGTRFESTGHPILLPGNPRDGSSVMVADAGAEASAFSVNHGAGRRMSRTRAKKQLVQSEIDRGLADHDIISNCRTYPRDEAPDAYKDFNEVLKSVRQAGLASEVARLQARFVIKDGAPADD</sequence>
<dbReference type="GO" id="GO:0003972">
    <property type="term" value="F:RNA ligase (ATP) activity"/>
    <property type="evidence" value="ECO:0007669"/>
    <property type="project" value="TreeGrafter"/>
</dbReference>
<evidence type="ECO:0000256" key="10">
    <source>
        <dbReference type="PIRSR" id="PIRSR601233-3"/>
    </source>
</evidence>
<keyword evidence="5 9" id="KW-0342">GTP-binding</keyword>
<keyword evidence="13" id="KW-1185">Reference proteome</keyword>
<reference evidence="12 13" key="1">
    <citation type="submission" date="2019-08" db="EMBL/GenBank/DDBJ databases">
        <authorList>
            <person name="Dhanesh K."/>
            <person name="Kumar G."/>
            <person name="Sasikala C."/>
            <person name="Venkata Ramana C."/>
        </authorList>
    </citation>
    <scope>NUCLEOTIDE SEQUENCE [LARGE SCALE GENOMIC DNA]</scope>
    <source>
        <strain evidence="12 13">JC645</strain>
    </source>
</reference>
<feature type="binding site" evidence="9">
    <location>
        <begin position="346"/>
        <end position="347"/>
    </location>
    <ligand>
        <name>GMP</name>
        <dbReference type="ChEBI" id="CHEBI:58115"/>
    </ligand>
</feature>
<comment type="caution">
    <text evidence="12">The sequence shown here is derived from an EMBL/GenBank/DDBJ whole genome shotgun (WGS) entry which is preliminary data.</text>
</comment>
<dbReference type="InterPro" id="IPR001233">
    <property type="entry name" value="RtcB"/>
</dbReference>
<dbReference type="EMBL" id="VWOX01000003">
    <property type="protein sequence ID" value="KAA5545316.1"/>
    <property type="molecule type" value="Genomic_DNA"/>
</dbReference>
<dbReference type="EC" id="6.5.1.-" evidence="11"/>
<evidence type="ECO:0000313" key="12">
    <source>
        <dbReference type="EMBL" id="KAA5545316.1"/>
    </source>
</evidence>
<evidence type="ECO:0000256" key="4">
    <source>
        <dbReference type="ARBA" id="ARBA00022800"/>
    </source>
</evidence>
<dbReference type="Gene3D" id="3.90.1860.10">
    <property type="entry name" value="tRNA-splicing ligase RtcB"/>
    <property type="match status" value="1"/>
</dbReference>
<name>A0A5M6DFY9_9BACT</name>
<dbReference type="GO" id="GO:0170057">
    <property type="term" value="F:RNA ligase (GTP) activity"/>
    <property type="evidence" value="ECO:0007669"/>
    <property type="project" value="UniProtKB-EC"/>
</dbReference>
<protein>
    <recommendedName>
        <fullName evidence="11">tRNA-splicing ligase RtcB</fullName>
        <ecNumber evidence="11">6.5.1.-</ecNumber>
    </recommendedName>
</protein>
<feature type="binding site" evidence="10">
    <location>
        <position position="91"/>
    </location>
    <ligand>
        <name>Mn(2+)</name>
        <dbReference type="ChEBI" id="CHEBI:29035"/>
        <label>1</label>
    </ligand>
</feature>
<comment type="catalytic activity">
    <reaction evidence="7">
        <text>a 3'-end 3'-phospho-ribonucleotide-RNA + a 5'-end dephospho-ribonucleoside-RNA + GTP = a ribonucleotidyl-ribonucleotide-RNA + GMP + diphosphate</text>
        <dbReference type="Rhea" id="RHEA:68076"/>
        <dbReference type="Rhea" id="RHEA-COMP:10463"/>
        <dbReference type="Rhea" id="RHEA-COMP:13936"/>
        <dbReference type="Rhea" id="RHEA-COMP:17355"/>
        <dbReference type="ChEBI" id="CHEBI:33019"/>
        <dbReference type="ChEBI" id="CHEBI:37565"/>
        <dbReference type="ChEBI" id="CHEBI:58115"/>
        <dbReference type="ChEBI" id="CHEBI:83062"/>
        <dbReference type="ChEBI" id="CHEBI:138284"/>
        <dbReference type="ChEBI" id="CHEBI:173118"/>
        <dbReference type="EC" id="6.5.1.8"/>
    </reaction>
</comment>
<dbReference type="SUPFAM" id="SSF103365">
    <property type="entry name" value="Hypothetical protein PH1602"/>
    <property type="match status" value="1"/>
</dbReference>
<feature type="binding site" evidence="9">
    <location>
        <begin position="417"/>
        <end position="420"/>
    </location>
    <ligand>
        <name>GMP</name>
        <dbReference type="ChEBI" id="CHEBI:58115"/>
    </ligand>
</feature>
<dbReference type="GO" id="GO:0042245">
    <property type="term" value="P:RNA repair"/>
    <property type="evidence" value="ECO:0007669"/>
    <property type="project" value="UniProtKB-KW"/>
</dbReference>
<evidence type="ECO:0000256" key="7">
    <source>
        <dbReference type="ARBA" id="ARBA00047746"/>
    </source>
</evidence>
<dbReference type="PANTHER" id="PTHR11118:SF1">
    <property type="entry name" value="RNA-SPLICING LIGASE RTCB HOMOLOG"/>
    <property type="match status" value="1"/>
</dbReference>
<accession>A0A5M6DFY9</accession>
<evidence type="ECO:0000256" key="2">
    <source>
        <dbReference type="ARBA" id="ARBA00022723"/>
    </source>
</evidence>
<feature type="binding site" evidence="9">
    <location>
        <position position="399"/>
    </location>
    <ligand>
        <name>GMP</name>
        <dbReference type="ChEBI" id="CHEBI:58115"/>
    </ligand>
</feature>
<dbReference type="AlphaFoldDB" id="A0A5M6DFY9"/>
<evidence type="ECO:0000256" key="8">
    <source>
        <dbReference type="PIRSR" id="PIRSR601233-1"/>
    </source>
</evidence>
<dbReference type="GO" id="GO:0005525">
    <property type="term" value="F:GTP binding"/>
    <property type="evidence" value="ECO:0007669"/>
    <property type="project" value="UniProtKB-KW"/>
</dbReference>
<evidence type="ECO:0000256" key="5">
    <source>
        <dbReference type="ARBA" id="ARBA00023134"/>
    </source>
</evidence>
<evidence type="ECO:0000256" key="1">
    <source>
        <dbReference type="ARBA" id="ARBA00022598"/>
    </source>
</evidence>
<evidence type="ECO:0000313" key="13">
    <source>
        <dbReference type="Proteomes" id="UP000324479"/>
    </source>
</evidence>
<comment type="subunit">
    <text evidence="11">Monomer.</text>
</comment>
<dbReference type="Pfam" id="PF01139">
    <property type="entry name" value="RtcB"/>
    <property type="match status" value="1"/>
</dbReference>
<dbReference type="GO" id="GO:0006396">
    <property type="term" value="P:RNA processing"/>
    <property type="evidence" value="ECO:0007669"/>
    <property type="project" value="InterPro"/>
</dbReference>
<dbReference type="InterPro" id="IPR036025">
    <property type="entry name" value="RtcB-like_sf"/>
</dbReference>
<organism evidence="12 13">
    <name type="scientific">Roseiconus nitratireducens</name>
    <dbReference type="NCBI Taxonomy" id="2605748"/>
    <lineage>
        <taxon>Bacteria</taxon>
        <taxon>Pseudomonadati</taxon>
        <taxon>Planctomycetota</taxon>
        <taxon>Planctomycetia</taxon>
        <taxon>Pirellulales</taxon>
        <taxon>Pirellulaceae</taxon>
        <taxon>Roseiconus</taxon>
    </lineage>
</organism>
<keyword evidence="2 10" id="KW-0479">Metal-binding</keyword>
<evidence type="ECO:0000256" key="6">
    <source>
        <dbReference type="ARBA" id="ARBA00023211"/>
    </source>
</evidence>
<comment type="cofactor">
    <cofactor evidence="10 11">
        <name>Mn(2+)</name>
        <dbReference type="ChEBI" id="CHEBI:29035"/>
    </cofactor>
    <text evidence="10 11">Binds 2 manganese ions per subunit.</text>
</comment>
<comment type="similarity">
    <text evidence="11">Belongs to the RtcB family.</text>
</comment>
<dbReference type="GO" id="GO:0046872">
    <property type="term" value="F:metal ion binding"/>
    <property type="evidence" value="ECO:0007669"/>
    <property type="project" value="UniProtKB-UniRule"/>
</dbReference>
<evidence type="ECO:0000256" key="3">
    <source>
        <dbReference type="ARBA" id="ARBA00022741"/>
    </source>
</evidence>
<evidence type="ECO:0000256" key="11">
    <source>
        <dbReference type="RuleBase" id="RU371113"/>
    </source>
</evidence>
<dbReference type="RefSeq" id="WP_150075586.1">
    <property type="nucleotide sequence ID" value="NZ_VWOX01000003.1"/>
</dbReference>
<proteinExistence type="inferred from homology"/>
<feature type="binding site" evidence="10">
    <location>
        <position position="254"/>
    </location>
    <ligand>
        <name>Mn(2+)</name>
        <dbReference type="ChEBI" id="CHEBI:29035"/>
        <label>2</label>
    </ligand>
</feature>
<keyword evidence="6 10" id="KW-0464">Manganese</keyword>
<dbReference type="PANTHER" id="PTHR11118">
    <property type="entry name" value="RNA-SPLICING LIGASE RTCB HOMOLOG"/>
    <property type="match status" value="1"/>
</dbReference>
<evidence type="ECO:0000256" key="9">
    <source>
        <dbReference type="PIRSR" id="PIRSR601233-2"/>
    </source>
</evidence>
<dbReference type="FunFam" id="3.90.1860.10:FF:000008">
    <property type="entry name" value="RNA-splicing ligase RtcB"/>
    <property type="match status" value="1"/>
</dbReference>
<feature type="binding site" evidence="9">
    <location>
        <position position="491"/>
    </location>
    <ligand>
        <name>GMP</name>
        <dbReference type="ChEBI" id="CHEBI:58115"/>
    </ligand>
</feature>
<feature type="active site" description="GMP-histidine intermediate" evidence="8">
    <location>
        <position position="417"/>
    </location>
</feature>
<feature type="binding site" evidence="9">
    <location>
        <begin position="219"/>
        <end position="223"/>
    </location>
    <ligand>
        <name>GMP</name>
        <dbReference type="ChEBI" id="CHEBI:58115"/>
    </ligand>
</feature>
<gene>
    <name evidence="11" type="primary">rtcB</name>
    <name evidence="12" type="ORF">FYK55_06575</name>
</gene>
<feature type="binding site" evidence="10">
    <location>
        <position position="220"/>
    </location>
    <ligand>
        <name>Mn(2+)</name>
        <dbReference type="ChEBI" id="CHEBI:29035"/>
        <label>1</label>
    </ligand>
</feature>
<keyword evidence="4" id="KW-0692">RNA repair</keyword>
<feature type="binding site" evidence="10">
    <location>
        <position position="346"/>
    </location>
    <ligand>
        <name>Mn(2+)</name>
        <dbReference type="ChEBI" id="CHEBI:29035"/>
        <label>2</label>
    </ligand>
</feature>
<keyword evidence="1 11" id="KW-0436">Ligase</keyword>